<reference evidence="1" key="1">
    <citation type="submission" date="2015-04" db="EMBL/GenBank/DDBJ databases">
        <title>The genome sequence of the plant pathogenic Rhizarian Plasmodiophora brassicae reveals insights in its biotrophic life cycle and the origin of chitin synthesis.</title>
        <authorList>
            <person name="Schwelm A."/>
            <person name="Fogelqvist J."/>
            <person name="Knaust A."/>
            <person name="Julke S."/>
            <person name="Lilja T."/>
            <person name="Dhandapani V."/>
            <person name="Bonilla-Rosso G."/>
            <person name="Karlsson M."/>
            <person name="Shevchenko A."/>
            <person name="Choi S.R."/>
            <person name="Kim H.G."/>
            <person name="Park J.Y."/>
            <person name="Lim Y.P."/>
            <person name="Ludwig-Muller J."/>
            <person name="Dixelius C."/>
        </authorList>
    </citation>
    <scope>NUCLEOTIDE SEQUENCE</scope>
    <source>
        <tissue evidence="1">Potato root galls</tissue>
    </source>
</reference>
<dbReference type="AlphaFoldDB" id="A0A0H5R698"/>
<proteinExistence type="predicted"/>
<feature type="non-terminal residue" evidence="1">
    <location>
        <position position="1"/>
    </location>
</feature>
<sequence>LLPIAYSVGTPRLSGPEFLDRNAIDIGHIYYPTGVPIHKQDLLNVKSMQDAFTQFLGQCYLIYTGSKPMEYGALVEELGAYHDNGIAVCEQVVAVANGVNGDGHGLLASPAAQVPIQQFMWEVRESKHINELEISSIMASLFFYRTLYGLPEFWDHLGGEPSGSNQ</sequence>
<protein>
    <submittedName>
        <fullName evidence="1">Uncharacterized protein</fullName>
    </submittedName>
</protein>
<name>A0A0H5R698_9EUKA</name>
<evidence type="ECO:0000313" key="1">
    <source>
        <dbReference type="EMBL" id="CRZ09361.1"/>
    </source>
</evidence>
<organism evidence="1">
    <name type="scientific">Spongospora subterranea</name>
    <dbReference type="NCBI Taxonomy" id="70186"/>
    <lineage>
        <taxon>Eukaryota</taxon>
        <taxon>Sar</taxon>
        <taxon>Rhizaria</taxon>
        <taxon>Endomyxa</taxon>
        <taxon>Phytomyxea</taxon>
        <taxon>Plasmodiophorida</taxon>
        <taxon>Plasmodiophoridae</taxon>
        <taxon>Spongospora</taxon>
    </lineage>
</organism>
<dbReference type="EMBL" id="HACM01008919">
    <property type="protein sequence ID" value="CRZ09361.1"/>
    <property type="molecule type" value="Transcribed_RNA"/>
</dbReference>
<accession>A0A0H5R698</accession>